<evidence type="ECO:0000256" key="3">
    <source>
        <dbReference type="ARBA" id="ARBA00023082"/>
    </source>
</evidence>
<dbReference type="Gene3D" id="1.10.1740.10">
    <property type="match status" value="1"/>
</dbReference>
<keyword evidence="5" id="KW-0804">Transcription</keyword>
<dbReference type="PANTHER" id="PTHR43133:SF8">
    <property type="entry name" value="RNA POLYMERASE SIGMA FACTOR HI_1459-RELATED"/>
    <property type="match status" value="1"/>
</dbReference>
<dbReference type="InterPro" id="IPR039425">
    <property type="entry name" value="RNA_pol_sigma-70-like"/>
</dbReference>
<evidence type="ECO:0000256" key="4">
    <source>
        <dbReference type="ARBA" id="ARBA00023125"/>
    </source>
</evidence>
<dbReference type="EMBL" id="CP040896">
    <property type="protein sequence ID" value="QDA62605.1"/>
    <property type="molecule type" value="Genomic_DNA"/>
</dbReference>
<dbReference type="InterPro" id="IPR013325">
    <property type="entry name" value="RNA_pol_sigma_r2"/>
</dbReference>
<evidence type="ECO:0000256" key="5">
    <source>
        <dbReference type="ARBA" id="ARBA00023163"/>
    </source>
</evidence>
<dbReference type="InterPro" id="IPR007627">
    <property type="entry name" value="RNA_pol_sigma70_r2"/>
</dbReference>
<proteinExistence type="inferred from homology"/>
<evidence type="ECO:0000256" key="1">
    <source>
        <dbReference type="ARBA" id="ARBA00010641"/>
    </source>
</evidence>
<dbReference type="GO" id="GO:0003677">
    <property type="term" value="F:DNA binding"/>
    <property type="evidence" value="ECO:0007669"/>
    <property type="project" value="UniProtKB-KW"/>
</dbReference>
<accession>A0A5B8A738</accession>
<dbReference type="OrthoDB" id="1163416at2"/>
<feature type="domain" description="RNA polymerase sigma-70 region 2" evidence="6">
    <location>
        <begin position="33"/>
        <end position="101"/>
    </location>
</feature>
<dbReference type="SUPFAM" id="SSF88659">
    <property type="entry name" value="Sigma3 and sigma4 domains of RNA polymerase sigma factors"/>
    <property type="match status" value="1"/>
</dbReference>
<dbReference type="Pfam" id="PF04542">
    <property type="entry name" value="Sigma70_r2"/>
    <property type="match status" value="1"/>
</dbReference>
<comment type="similarity">
    <text evidence="1">Belongs to the sigma-70 factor family. ECF subfamily.</text>
</comment>
<keyword evidence="4" id="KW-0238">DNA-binding</keyword>
<gene>
    <name evidence="7" type="ORF">FHG12_15720</name>
</gene>
<evidence type="ECO:0000313" key="8">
    <source>
        <dbReference type="Proteomes" id="UP000305398"/>
    </source>
</evidence>
<name>A0A5B8A738_9BACT</name>
<reference evidence="7 8" key="1">
    <citation type="submission" date="2019-06" db="EMBL/GenBank/DDBJ databases">
        <authorList>
            <person name="Srinivasan S."/>
        </authorList>
    </citation>
    <scope>NUCLEOTIDE SEQUENCE [LARGE SCALE GENOMIC DNA]</scope>
    <source>
        <strain evidence="7 8">17J68-5</strain>
    </source>
</reference>
<keyword evidence="2" id="KW-0805">Transcription regulation</keyword>
<dbReference type="SUPFAM" id="SSF88946">
    <property type="entry name" value="Sigma2 domain of RNA polymerase sigma factors"/>
    <property type="match status" value="1"/>
</dbReference>
<dbReference type="GO" id="GO:0016987">
    <property type="term" value="F:sigma factor activity"/>
    <property type="evidence" value="ECO:0007669"/>
    <property type="project" value="UniProtKB-KW"/>
</dbReference>
<dbReference type="Proteomes" id="UP000305398">
    <property type="component" value="Chromosome"/>
</dbReference>
<evidence type="ECO:0000256" key="2">
    <source>
        <dbReference type="ARBA" id="ARBA00023015"/>
    </source>
</evidence>
<dbReference type="InterPro" id="IPR014284">
    <property type="entry name" value="RNA_pol_sigma-70_dom"/>
</dbReference>
<dbReference type="InterPro" id="IPR013324">
    <property type="entry name" value="RNA_pol_sigma_r3/r4-like"/>
</dbReference>
<sequence>MKSFDTAALPAADSAAQLRQALLADRERTLTRLYQRTFPMVRRYVLRNGGTVHDAQDVFQDALVIFYEKAVGGTLVLTASASTYLVSVCRNLWRRELSRRSHTPQCELTETDLLEDAEPTASETESETALSVLEYVEQLGEKCKSILLSFYYFQQPLHQIAETHHYRSVRSATVQKFKCLERLRKSVRAVLAETLIY</sequence>
<keyword evidence="8" id="KW-1185">Reference proteome</keyword>
<keyword evidence="3" id="KW-0731">Sigma factor</keyword>
<organism evidence="7 8">
    <name type="scientific">Hymenobacter jejuensis</name>
    <dbReference type="NCBI Taxonomy" id="2502781"/>
    <lineage>
        <taxon>Bacteria</taxon>
        <taxon>Pseudomonadati</taxon>
        <taxon>Bacteroidota</taxon>
        <taxon>Cytophagia</taxon>
        <taxon>Cytophagales</taxon>
        <taxon>Hymenobacteraceae</taxon>
        <taxon>Hymenobacter</taxon>
    </lineage>
</organism>
<dbReference type="PANTHER" id="PTHR43133">
    <property type="entry name" value="RNA POLYMERASE ECF-TYPE SIGMA FACTO"/>
    <property type="match status" value="1"/>
</dbReference>
<protein>
    <submittedName>
        <fullName evidence="7">Sigma-70 family RNA polymerase sigma factor</fullName>
    </submittedName>
</protein>
<evidence type="ECO:0000313" key="7">
    <source>
        <dbReference type="EMBL" id="QDA62605.1"/>
    </source>
</evidence>
<dbReference type="NCBIfam" id="TIGR02937">
    <property type="entry name" value="sigma70-ECF"/>
    <property type="match status" value="1"/>
</dbReference>
<dbReference type="GO" id="GO:0006352">
    <property type="term" value="P:DNA-templated transcription initiation"/>
    <property type="evidence" value="ECO:0007669"/>
    <property type="project" value="InterPro"/>
</dbReference>
<evidence type="ECO:0000259" key="6">
    <source>
        <dbReference type="Pfam" id="PF04542"/>
    </source>
</evidence>
<dbReference type="AlphaFoldDB" id="A0A5B8A738"/>
<dbReference type="KEGG" id="hyj:FHG12_15720"/>